<feature type="compositionally biased region" description="Acidic residues" evidence="1">
    <location>
        <begin position="59"/>
        <end position="90"/>
    </location>
</feature>
<dbReference type="AlphaFoldDB" id="A0A699R8Z5"/>
<dbReference type="EMBL" id="BKCJ011086533">
    <property type="protein sequence ID" value="GFC82840.1"/>
    <property type="molecule type" value="Genomic_DNA"/>
</dbReference>
<reference evidence="2" key="1">
    <citation type="journal article" date="2019" name="Sci. Rep.">
        <title>Draft genome of Tanacetum cinerariifolium, the natural source of mosquito coil.</title>
        <authorList>
            <person name="Yamashiro T."/>
            <person name="Shiraishi A."/>
            <person name="Satake H."/>
            <person name="Nakayama K."/>
        </authorList>
    </citation>
    <scope>NUCLEOTIDE SEQUENCE</scope>
</reference>
<proteinExistence type="predicted"/>
<evidence type="ECO:0000256" key="1">
    <source>
        <dbReference type="SAM" id="MobiDB-lite"/>
    </source>
</evidence>
<feature type="compositionally biased region" description="Basic and acidic residues" evidence="1">
    <location>
        <begin position="40"/>
        <end position="50"/>
    </location>
</feature>
<accession>A0A699R8Z5</accession>
<organism evidence="2">
    <name type="scientific">Tanacetum cinerariifolium</name>
    <name type="common">Dalmatian daisy</name>
    <name type="synonym">Chrysanthemum cinerariifolium</name>
    <dbReference type="NCBI Taxonomy" id="118510"/>
    <lineage>
        <taxon>Eukaryota</taxon>
        <taxon>Viridiplantae</taxon>
        <taxon>Streptophyta</taxon>
        <taxon>Embryophyta</taxon>
        <taxon>Tracheophyta</taxon>
        <taxon>Spermatophyta</taxon>
        <taxon>Magnoliopsida</taxon>
        <taxon>eudicotyledons</taxon>
        <taxon>Gunneridae</taxon>
        <taxon>Pentapetalae</taxon>
        <taxon>asterids</taxon>
        <taxon>campanulids</taxon>
        <taxon>Asterales</taxon>
        <taxon>Asteraceae</taxon>
        <taxon>Asteroideae</taxon>
        <taxon>Anthemideae</taxon>
        <taxon>Anthemidinae</taxon>
        <taxon>Tanacetum</taxon>
    </lineage>
</organism>
<evidence type="ECO:0000313" key="2">
    <source>
        <dbReference type="EMBL" id="GFC82840.1"/>
    </source>
</evidence>
<feature type="non-terminal residue" evidence="2">
    <location>
        <position position="145"/>
    </location>
</feature>
<gene>
    <name evidence="2" type="ORF">Tci_854810</name>
</gene>
<comment type="caution">
    <text evidence="2">The sequence shown here is derived from an EMBL/GenBank/DDBJ whole genome shotgun (WGS) entry which is preliminary data.</text>
</comment>
<protein>
    <submittedName>
        <fullName evidence="2">Uncharacterized protein</fullName>
    </submittedName>
</protein>
<feature type="compositionally biased region" description="Acidic residues" evidence="1">
    <location>
        <begin position="97"/>
        <end position="109"/>
    </location>
</feature>
<sequence length="145" mass="16356">MNVGEFPEMDPYEEVAQQGKVHSLSLAYVPDLMKLDEHVPVHVLEPEHPEYYAPSDENVQVDDDNEDPVEDLSEEHEPEDDNVDPEEDPNEEHKPEDSDETEPFEEDETAVTLPPPRHRGARISVRLQTPMVASTKALIDAFSAG</sequence>
<feature type="region of interest" description="Disordered" evidence="1">
    <location>
        <begin position="40"/>
        <end position="124"/>
    </location>
</feature>
<name>A0A699R8Z5_TANCI</name>